<accession>A0ACC0CHF7</accession>
<name>A0ACC0CHF7_CATRO</name>
<dbReference type="Proteomes" id="UP001060085">
    <property type="component" value="Linkage Group LG01"/>
</dbReference>
<proteinExistence type="predicted"/>
<evidence type="ECO:0000313" key="2">
    <source>
        <dbReference type="Proteomes" id="UP001060085"/>
    </source>
</evidence>
<keyword evidence="2" id="KW-1185">Reference proteome</keyword>
<comment type="caution">
    <text evidence="1">The sequence shown here is derived from an EMBL/GenBank/DDBJ whole genome shotgun (WGS) entry which is preliminary data.</text>
</comment>
<reference evidence="2" key="1">
    <citation type="journal article" date="2023" name="Nat. Plants">
        <title>Single-cell RNA sequencing provides a high-resolution roadmap for understanding the multicellular compartmentation of specialized metabolism.</title>
        <authorList>
            <person name="Sun S."/>
            <person name="Shen X."/>
            <person name="Li Y."/>
            <person name="Li Y."/>
            <person name="Wang S."/>
            <person name="Li R."/>
            <person name="Zhang H."/>
            <person name="Shen G."/>
            <person name="Guo B."/>
            <person name="Wei J."/>
            <person name="Xu J."/>
            <person name="St-Pierre B."/>
            <person name="Chen S."/>
            <person name="Sun C."/>
        </authorList>
    </citation>
    <scope>NUCLEOTIDE SEQUENCE [LARGE SCALE GENOMIC DNA]</scope>
</reference>
<dbReference type="EMBL" id="CM044701">
    <property type="protein sequence ID" value="KAI5684243.1"/>
    <property type="molecule type" value="Genomic_DNA"/>
</dbReference>
<protein>
    <submittedName>
        <fullName evidence="1">Uncharacterized protein</fullName>
    </submittedName>
</protein>
<evidence type="ECO:0000313" key="1">
    <source>
        <dbReference type="EMBL" id="KAI5684243.1"/>
    </source>
</evidence>
<sequence length="652" mass="71347">MSIKMFSANSIYNFSSGRSTCSFPLLLPLNTNGGSLSIPNSRNQFKKSVCCSKESEFDFNAYWLGKINSVNKALEATVSLKEPLKLHEAMRYSLLNDGNRVLPLLCIACCELVGGTESTVMPIACAMEMINVPWLMSDDLPCMDNHDFRAGKPTNHKVFGESITLLACYSLFALAFEKFATATKLGVSSTNTVIMLSELARSMLGAEGLSGGQAIELDLYTKDKSVVRIEQVESVYLQKTSIGFEACAVAGAIVGGASEAEINRLRKYCKYTGLVYQIKDDILDHEEDLVAGRASYTALIGKEKSLELIEKLIKKAEDELNFPSLCIINQKKMSITYKFPAGKSTLLLPLMKNGGSLFIPNSRNQFKKSVCCSAQNEFNFNAYRLEKLSSINKALDIAIPLKEPMKLHEAMRYSVSEGKRTAPLLCIACCELVGGTESTIMPVACAIEMLRTIWTIADDLPCMDNDDFRRGKPSTHKVFGEAMTILASYSIIGLAFEHITKATKLGALSTDVIRALSESARLMIGAEGLSGGQAADLDAEEKSGIGIEQLEYICLHKCSAAFEACAVTGAIIGGASEEQINKLRKYSKYMGLVFQIRDDIIDEEKDVIANKATYLKLIGKEKSIEVMEKLLKEAKDQLVGGEENGFYGAEGH</sequence>
<organism evidence="1 2">
    <name type="scientific">Catharanthus roseus</name>
    <name type="common">Madagascar periwinkle</name>
    <name type="synonym">Vinca rosea</name>
    <dbReference type="NCBI Taxonomy" id="4058"/>
    <lineage>
        <taxon>Eukaryota</taxon>
        <taxon>Viridiplantae</taxon>
        <taxon>Streptophyta</taxon>
        <taxon>Embryophyta</taxon>
        <taxon>Tracheophyta</taxon>
        <taxon>Spermatophyta</taxon>
        <taxon>Magnoliopsida</taxon>
        <taxon>eudicotyledons</taxon>
        <taxon>Gunneridae</taxon>
        <taxon>Pentapetalae</taxon>
        <taxon>asterids</taxon>
        <taxon>lamiids</taxon>
        <taxon>Gentianales</taxon>
        <taxon>Apocynaceae</taxon>
        <taxon>Rauvolfioideae</taxon>
        <taxon>Vinceae</taxon>
        <taxon>Catharanthinae</taxon>
        <taxon>Catharanthus</taxon>
    </lineage>
</organism>
<gene>
    <name evidence="1" type="ORF">M9H77_05471</name>
</gene>